<evidence type="ECO:0000313" key="3">
    <source>
        <dbReference type="Proteomes" id="UP000593571"/>
    </source>
</evidence>
<evidence type="ECO:0000256" key="1">
    <source>
        <dbReference type="SAM" id="MobiDB-lite"/>
    </source>
</evidence>
<dbReference type="AlphaFoldDB" id="A0A7J8FIF9"/>
<accession>A0A7J8FIF9</accession>
<organism evidence="2 3">
    <name type="scientific">Rousettus aegyptiacus</name>
    <name type="common">Egyptian fruit bat</name>
    <name type="synonym">Pteropus aegyptiacus</name>
    <dbReference type="NCBI Taxonomy" id="9407"/>
    <lineage>
        <taxon>Eukaryota</taxon>
        <taxon>Metazoa</taxon>
        <taxon>Chordata</taxon>
        <taxon>Craniata</taxon>
        <taxon>Vertebrata</taxon>
        <taxon>Euteleostomi</taxon>
        <taxon>Mammalia</taxon>
        <taxon>Eutheria</taxon>
        <taxon>Laurasiatheria</taxon>
        <taxon>Chiroptera</taxon>
        <taxon>Yinpterochiroptera</taxon>
        <taxon>Pteropodoidea</taxon>
        <taxon>Pteropodidae</taxon>
        <taxon>Rousettinae</taxon>
        <taxon>Rousettus</taxon>
    </lineage>
</organism>
<gene>
    <name evidence="2" type="ORF">HJG63_011959</name>
</gene>
<protein>
    <submittedName>
        <fullName evidence="2">Uncharacterized protein</fullName>
    </submittedName>
</protein>
<dbReference type="Proteomes" id="UP000593571">
    <property type="component" value="Unassembled WGS sequence"/>
</dbReference>
<comment type="caution">
    <text evidence="2">The sequence shown here is derived from an EMBL/GenBank/DDBJ whole genome shotgun (WGS) entry which is preliminary data.</text>
</comment>
<proteinExistence type="predicted"/>
<dbReference type="EMBL" id="JACASE010000007">
    <property type="protein sequence ID" value="KAF6447517.1"/>
    <property type="molecule type" value="Genomic_DNA"/>
</dbReference>
<evidence type="ECO:0000313" key="2">
    <source>
        <dbReference type="EMBL" id="KAF6447517.1"/>
    </source>
</evidence>
<feature type="region of interest" description="Disordered" evidence="1">
    <location>
        <begin position="130"/>
        <end position="152"/>
    </location>
</feature>
<name>A0A7J8FIF9_ROUAE</name>
<sequence length="152" mass="17094">MHPPEAFPGHPVTWTKMRLCCVPDPAGHPFNLLMLQMTKRGGRAGSFDDHLAMSIRKHLLPGSVTSCKLLSLLELPFCKTSRTTVRMRWGNKCGHQEPARTCERHSPGAERKRKKDLLIPCHSPWVSLSLSPHNKTKNSKDNRCVRGGTINH</sequence>
<keyword evidence="3" id="KW-1185">Reference proteome</keyword>
<reference evidence="2 3" key="1">
    <citation type="journal article" date="2020" name="Nature">
        <title>Six reference-quality genomes reveal evolution of bat adaptations.</title>
        <authorList>
            <person name="Jebb D."/>
            <person name="Huang Z."/>
            <person name="Pippel M."/>
            <person name="Hughes G.M."/>
            <person name="Lavrichenko K."/>
            <person name="Devanna P."/>
            <person name="Winkler S."/>
            <person name="Jermiin L.S."/>
            <person name="Skirmuntt E.C."/>
            <person name="Katzourakis A."/>
            <person name="Burkitt-Gray L."/>
            <person name="Ray D.A."/>
            <person name="Sullivan K.A.M."/>
            <person name="Roscito J.G."/>
            <person name="Kirilenko B.M."/>
            <person name="Davalos L.M."/>
            <person name="Corthals A.P."/>
            <person name="Power M.L."/>
            <person name="Jones G."/>
            <person name="Ransome R.D."/>
            <person name="Dechmann D.K.N."/>
            <person name="Locatelli A.G."/>
            <person name="Puechmaille S.J."/>
            <person name="Fedrigo O."/>
            <person name="Jarvis E.D."/>
            <person name="Hiller M."/>
            <person name="Vernes S.C."/>
            <person name="Myers E.W."/>
            <person name="Teeling E.C."/>
        </authorList>
    </citation>
    <scope>NUCLEOTIDE SEQUENCE [LARGE SCALE GENOMIC DNA]</scope>
    <source>
        <strain evidence="2">MRouAeg1</strain>
        <tissue evidence="2">Muscle</tissue>
    </source>
</reference>